<evidence type="ECO:0000313" key="13">
    <source>
        <dbReference type="Proteomes" id="UP000307657"/>
    </source>
</evidence>
<evidence type="ECO:0000259" key="11">
    <source>
        <dbReference type="Pfam" id="PF07715"/>
    </source>
</evidence>
<accession>A0A4U0EZE3</accession>
<dbReference type="EMBL" id="SUPL01000002">
    <property type="protein sequence ID" value="TJY37426.1"/>
    <property type="molecule type" value="Genomic_DNA"/>
</dbReference>
<keyword evidence="13" id="KW-1185">Reference proteome</keyword>
<dbReference type="SUPFAM" id="SSF56935">
    <property type="entry name" value="Porins"/>
    <property type="match status" value="1"/>
</dbReference>
<evidence type="ECO:0000313" key="12">
    <source>
        <dbReference type="EMBL" id="TJY37426.1"/>
    </source>
</evidence>
<gene>
    <name evidence="12" type="ORF">E5167_04510</name>
</gene>
<evidence type="ECO:0000256" key="3">
    <source>
        <dbReference type="ARBA" id="ARBA00022452"/>
    </source>
</evidence>
<evidence type="ECO:0000256" key="8">
    <source>
        <dbReference type="PROSITE-ProRule" id="PRU01360"/>
    </source>
</evidence>
<dbReference type="Proteomes" id="UP000307657">
    <property type="component" value="Unassembled WGS sequence"/>
</dbReference>
<evidence type="ECO:0000256" key="4">
    <source>
        <dbReference type="ARBA" id="ARBA00022692"/>
    </source>
</evidence>
<evidence type="ECO:0000256" key="9">
    <source>
        <dbReference type="RuleBase" id="RU003357"/>
    </source>
</evidence>
<dbReference type="InterPro" id="IPR012910">
    <property type="entry name" value="Plug_dom"/>
</dbReference>
<comment type="similarity">
    <text evidence="8 9">Belongs to the TonB-dependent receptor family.</text>
</comment>
<evidence type="ECO:0000256" key="5">
    <source>
        <dbReference type="ARBA" id="ARBA00023077"/>
    </source>
</evidence>
<keyword evidence="4 8" id="KW-0812">Transmembrane</keyword>
<feature type="domain" description="TonB-dependent receptor plug" evidence="11">
    <location>
        <begin position="131"/>
        <end position="205"/>
    </location>
</feature>
<keyword evidence="7 8" id="KW-0998">Cell outer membrane</keyword>
<proteinExistence type="inferred from homology"/>
<keyword evidence="3 8" id="KW-1134">Transmembrane beta strand</keyword>
<keyword evidence="12" id="KW-0675">Receptor</keyword>
<protein>
    <submittedName>
        <fullName evidence="12">TonB-dependent receptor</fullName>
    </submittedName>
</protein>
<dbReference type="InterPro" id="IPR039426">
    <property type="entry name" value="TonB-dep_rcpt-like"/>
</dbReference>
<feature type="domain" description="TonB-dependent receptor-like beta-barrel" evidence="10">
    <location>
        <begin position="278"/>
        <end position="701"/>
    </location>
</feature>
<evidence type="ECO:0000256" key="1">
    <source>
        <dbReference type="ARBA" id="ARBA00004571"/>
    </source>
</evidence>
<evidence type="ECO:0000259" key="10">
    <source>
        <dbReference type="Pfam" id="PF00593"/>
    </source>
</evidence>
<dbReference type="PROSITE" id="PS52016">
    <property type="entry name" value="TONB_DEPENDENT_REC_3"/>
    <property type="match status" value="1"/>
</dbReference>
<dbReference type="Pfam" id="PF00593">
    <property type="entry name" value="TonB_dep_Rec_b-barrel"/>
    <property type="match status" value="1"/>
</dbReference>
<evidence type="ECO:0000256" key="6">
    <source>
        <dbReference type="ARBA" id="ARBA00023136"/>
    </source>
</evidence>
<sequence>MTVSAQTNKETIPLIDFLKQIEKQHNVSFTYADANVKNTTIAKLSTELSLKDLLNYISKHTNLYFETLNDKILIIKKEEDKKELKSFKTQYLEQVVISNYLTKGISLSNDGSTNIKPESFGILPGLIEPDVLQTVQSLPGVISVDERVSNVNIRGGTHDQNLMLWDGIKMYQSGHFFGLISAFNPYLTETVSVSKNGTSAMYGDGVSSVIDMQSSNTISEKSIGGGGFNFINGDAYAKVPLSKKMEIQLSARRSLTDLIATPTYDQYFKRIFQDTDLTNNQNNNSVSKDERFYFYDATVKFLYDLSKKDKIRANFLNVFNNLNYNEQSRVNNVDEELNSSITQSNIAASVDYTRDWNSQFTTSIQAYASKYNLDATNFDVLNNQRLIQENQVYDNGIKTQINYQFNDNLKLKSGYQFSEVGVSNLEDVNNPVFRSYIKEVIRTHSIFSELDFSSNSKGTLLKFGVRGNYFEKFSKTRFEPRFSFNQRFLSNFRFELLGELKSQTTSQIIDLQNDFLGIEKRRWVLANNNDIPIIESKQISTGVRFNKDRWLLSVDAFIKKVDGINTRSQGFQNQFQFVNTIGNYQIKGLDFLINKQFDRTSIWFSYSYSKNDYMFKDLNLGNTFPNNVDITHALTFAGTYSTNKFKFALGFNWRTGKPYTIPDTTNPNTNNTINYASPNSSNIEDYLRTDFSTTYTFKVANNTNAIAGFSIWNLLNKENIINTYYIIDSDDNISKIENSSLGITPNFSFRIHFL</sequence>
<keyword evidence="6 8" id="KW-0472">Membrane</keyword>
<dbReference type="InterPro" id="IPR000531">
    <property type="entry name" value="Beta-barrel_TonB"/>
</dbReference>
<dbReference type="InterPro" id="IPR036942">
    <property type="entry name" value="Beta-barrel_TonB_sf"/>
</dbReference>
<comment type="subcellular location">
    <subcellularLocation>
        <location evidence="1 8">Cell outer membrane</location>
        <topology evidence="1 8">Multi-pass membrane protein</topology>
    </subcellularLocation>
</comment>
<dbReference type="OrthoDB" id="9803050at2"/>
<evidence type="ECO:0000256" key="2">
    <source>
        <dbReference type="ARBA" id="ARBA00022448"/>
    </source>
</evidence>
<reference evidence="12 13" key="1">
    <citation type="submission" date="2019-04" db="EMBL/GenBank/DDBJ databases">
        <title>Lacinutrix sp. nov., isolated from marine water.</title>
        <authorList>
            <person name="Kim W."/>
        </authorList>
    </citation>
    <scope>NUCLEOTIDE SEQUENCE [LARGE SCALE GENOMIC DNA]</scope>
    <source>
        <strain evidence="12 13">CAU 1491</strain>
    </source>
</reference>
<dbReference type="GO" id="GO:0009279">
    <property type="term" value="C:cell outer membrane"/>
    <property type="evidence" value="ECO:0007669"/>
    <property type="project" value="UniProtKB-SubCell"/>
</dbReference>
<dbReference type="Pfam" id="PF07715">
    <property type="entry name" value="Plug"/>
    <property type="match status" value="1"/>
</dbReference>
<comment type="caution">
    <text evidence="12">The sequence shown here is derived from an EMBL/GenBank/DDBJ whole genome shotgun (WGS) entry which is preliminary data.</text>
</comment>
<dbReference type="Gene3D" id="2.40.170.20">
    <property type="entry name" value="TonB-dependent receptor, beta-barrel domain"/>
    <property type="match status" value="1"/>
</dbReference>
<keyword evidence="5 9" id="KW-0798">TonB box</keyword>
<dbReference type="AlphaFoldDB" id="A0A4U0EZE3"/>
<dbReference type="InterPro" id="IPR037066">
    <property type="entry name" value="Plug_dom_sf"/>
</dbReference>
<name>A0A4U0EZE3_9FLAO</name>
<dbReference type="Gene3D" id="2.170.130.10">
    <property type="entry name" value="TonB-dependent receptor, plug domain"/>
    <property type="match status" value="1"/>
</dbReference>
<keyword evidence="2 8" id="KW-0813">Transport</keyword>
<evidence type="ECO:0000256" key="7">
    <source>
        <dbReference type="ARBA" id="ARBA00023237"/>
    </source>
</evidence>
<organism evidence="12 13">
    <name type="scientific">Pontimicrobium aquaticum</name>
    <dbReference type="NCBI Taxonomy" id="2565367"/>
    <lineage>
        <taxon>Bacteria</taxon>
        <taxon>Pseudomonadati</taxon>
        <taxon>Bacteroidota</taxon>
        <taxon>Flavobacteriia</taxon>
        <taxon>Flavobacteriales</taxon>
        <taxon>Flavobacteriaceae</taxon>
        <taxon>Pontimicrobium</taxon>
    </lineage>
</organism>